<feature type="domain" description="Right handed beta helix" evidence="2">
    <location>
        <begin position="517"/>
        <end position="659"/>
    </location>
</feature>
<evidence type="ECO:0000259" key="2">
    <source>
        <dbReference type="Pfam" id="PF13229"/>
    </source>
</evidence>
<feature type="chain" id="PRO_5015346546" description="Right handed beta helix domain-containing protein" evidence="1">
    <location>
        <begin position="24"/>
        <end position="869"/>
    </location>
</feature>
<dbReference type="Proteomes" id="UP000241890">
    <property type="component" value="Unassembled WGS sequence"/>
</dbReference>
<dbReference type="InterPro" id="IPR039448">
    <property type="entry name" value="Beta_helix"/>
</dbReference>
<protein>
    <recommendedName>
        <fullName evidence="2">Right handed beta helix domain-containing protein</fullName>
    </recommendedName>
</protein>
<comment type="caution">
    <text evidence="3">The sequence shown here is derived from an EMBL/GenBank/DDBJ whole genome shotgun (WGS) entry which is preliminary data.</text>
</comment>
<name>A0A2R5GUK5_9STRA</name>
<accession>A0A2R5GUK5</accession>
<dbReference type="OrthoDB" id="5949092at2759"/>
<dbReference type="EMBL" id="BEYU01000198">
    <property type="protein sequence ID" value="GBG34530.1"/>
    <property type="molecule type" value="Genomic_DNA"/>
</dbReference>
<gene>
    <name evidence="3" type="ORF">FCC1311_107542</name>
</gene>
<dbReference type="Gene3D" id="2.160.20.10">
    <property type="entry name" value="Single-stranded right-handed beta-helix, Pectin lyase-like"/>
    <property type="match status" value="2"/>
</dbReference>
<sequence>MRPKLRLIGAVLVLVLTLAATMGRRVGEAANVRGDAADKAPREFDCAIRKLAVEFALKIQPFRPKSFFQELVKELNTPGGLPDGEMQCPEAEVPKDAPASFQPRFEIPTKRRSYFVDANGGSDKDNDGSIEKPFATAAHALDVIRSVRMTASEDAMYGIVFRQGRHYFRDTLQLGPRDSHLTLQNYNGEEVWLSGAIAVPFGGKSNRTWQQHPTQANVWTLDVAGLGIREATGLRINGERAVRARYPNGCTSDAPLPSGYHCKGKQQGAAVVDPRDGFGSNLVGTWIEPEQPTKHQANWRQITVESPQREVGTAYHEYQIGVGGTCRDYDPPAGYWCGLGCWGGTRPPPRCLVRFPAGIEINSEMLPNGPYKSLDGAIVHAWHKDHWASWAFEVDAAKSNASHIMLGRGGFQDARGGNTGEAFFVENLREELDADNEFFWDAKTQQILYVSSAGAPSAPGTVEIPTVRTLVEATGDQANPVTDLHILGLGFRDTRLTYLDNHTMVSGGDWGLSTLAAVMLRGTRDTKVDSCVFENLDGNAIHVRGFARGLLIQNSDFHLLGGNAISLLGETEGETLPSAWGMGWNGTAGNQPRGSVLRNNVGYGCGLFMKQTSFLFHGKAMESLVQNNVFFRAPRAGINLNDGFGGANVFEGNLLFNTVKETGDHGPFNAWDRQPFAHSFDAATGRYVFSKKAADELRGNFMLGSYYSQEAVDTDDGSQGFNTHHNVFVYAENGLKTDFFGHSNSHHDNLYAYLRGKGAVAGQDVTQAGEQDQFLGNTVIMLRDDAYVEFPCGCKLEENTCTRLGNNRIFTPQGTTSAQACGMSMPDLVRLGYDSGTAYASWPAVSAVIDQARQLLGLDDGPSIELAIK</sequence>
<dbReference type="PANTHER" id="PTHR36453">
    <property type="entry name" value="SECRETED PROTEIN-RELATED"/>
    <property type="match status" value="1"/>
</dbReference>
<proteinExistence type="predicted"/>
<dbReference type="InParanoid" id="A0A2R5GUK5"/>
<dbReference type="PANTHER" id="PTHR36453:SF1">
    <property type="entry name" value="RIGHT HANDED BETA HELIX DOMAIN-CONTAINING PROTEIN"/>
    <property type="match status" value="1"/>
</dbReference>
<evidence type="ECO:0000313" key="4">
    <source>
        <dbReference type="Proteomes" id="UP000241890"/>
    </source>
</evidence>
<dbReference type="InterPro" id="IPR011050">
    <property type="entry name" value="Pectin_lyase_fold/virulence"/>
</dbReference>
<dbReference type="Pfam" id="PF13229">
    <property type="entry name" value="Beta_helix"/>
    <property type="match status" value="1"/>
</dbReference>
<organism evidence="3 4">
    <name type="scientific">Hondaea fermentalgiana</name>
    <dbReference type="NCBI Taxonomy" id="2315210"/>
    <lineage>
        <taxon>Eukaryota</taxon>
        <taxon>Sar</taxon>
        <taxon>Stramenopiles</taxon>
        <taxon>Bigyra</taxon>
        <taxon>Labyrinthulomycetes</taxon>
        <taxon>Thraustochytrida</taxon>
        <taxon>Thraustochytriidae</taxon>
        <taxon>Hondaea</taxon>
    </lineage>
</organism>
<evidence type="ECO:0000313" key="3">
    <source>
        <dbReference type="EMBL" id="GBG34530.1"/>
    </source>
</evidence>
<evidence type="ECO:0000256" key="1">
    <source>
        <dbReference type="SAM" id="SignalP"/>
    </source>
</evidence>
<feature type="signal peptide" evidence="1">
    <location>
        <begin position="1"/>
        <end position="23"/>
    </location>
</feature>
<keyword evidence="4" id="KW-1185">Reference proteome</keyword>
<dbReference type="AlphaFoldDB" id="A0A2R5GUK5"/>
<keyword evidence="1" id="KW-0732">Signal</keyword>
<dbReference type="SUPFAM" id="SSF51126">
    <property type="entry name" value="Pectin lyase-like"/>
    <property type="match status" value="2"/>
</dbReference>
<reference evidence="3 4" key="1">
    <citation type="submission" date="2017-12" db="EMBL/GenBank/DDBJ databases">
        <title>Sequencing, de novo assembly and annotation of complete genome of a new Thraustochytrid species, strain FCC1311.</title>
        <authorList>
            <person name="Sedici K."/>
            <person name="Godart F."/>
            <person name="Aiese Cigliano R."/>
            <person name="Sanseverino W."/>
            <person name="Barakat M."/>
            <person name="Ortet P."/>
            <person name="Marechal E."/>
            <person name="Cagnac O."/>
            <person name="Amato A."/>
        </authorList>
    </citation>
    <scope>NUCLEOTIDE SEQUENCE [LARGE SCALE GENOMIC DNA]</scope>
</reference>
<dbReference type="InterPro" id="IPR012334">
    <property type="entry name" value="Pectin_lyas_fold"/>
</dbReference>